<accession>A0AAW3IUE3</accession>
<dbReference type="AlphaFoldDB" id="A0AAW3IUE3"/>
<protein>
    <submittedName>
        <fullName evidence="3">Uncharacterized protein</fullName>
    </submittedName>
</protein>
<evidence type="ECO:0000256" key="2">
    <source>
        <dbReference type="SAM" id="MobiDB-lite"/>
    </source>
</evidence>
<dbReference type="Proteomes" id="UP000037697">
    <property type="component" value="Unassembled WGS sequence"/>
</dbReference>
<feature type="region of interest" description="Disordered" evidence="2">
    <location>
        <begin position="237"/>
        <end position="271"/>
    </location>
</feature>
<sequence>MELNEKAKVTAIYQELSKVDAYEPNKLVSTLENSAKLAVKTINNHTSNDEHIKTSVFNFSHMNEQYRRLSQQQMKIVDSVQMLAKKVESLGYEKPSQDNWLSKTLSNYQRGYLENDIFTEAAGALVWIAAKAVQKIFFESDKDKQQQEAHQLKKDIGKMTKVLGVELSRLHQDTKLEQRHEQMSQAIGKAQQLEQRGQQKEADKLIVNAYNNLSSTAKKEYGLYEPRPEHQKIIFQAQSREKLRHEAEARTQNQLNSDQVKERDKSKSIER</sequence>
<organism evidence="3 4">
    <name type="scientific">Vibrio parahaemolyticus</name>
    <dbReference type="NCBI Taxonomy" id="670"/>
    <lineage>
        <taxon>Bacteria</taxon>
        <taxon>Pseudomonadati</taxon>
        <taxon>Pseudomonadota</taxon>
        <taxon>Gammaproteobacteria</taxon>
        <taxon>Vibrionales</taxon>
        <taxon>Vibrionaceae</taxon>
        <taxon>Vibrio</taxon>
    </lineage>
</organism>
<feature type="coiled-coil region" evidence="1">
    <location>
        <begin position="176"/>
        <end position="203"/>
    </location>
</feature>
<feature type="compositionally biased region" description="Basic and acidic residues" evidence="2">
    <location>
        <begin position="239"/>
        <end position="249"/>
    </location>
</feature>
<gene>
    <name evidence="3" type="ORF">ACX05_12725</name>
</gene>
<dbReference type="RefSeq" id="WP_025550493.1">
    <property type="nucleotide sequence ID" value="NZ_JAMQAC010000003.1"/>
</dbReference>
<evidence type="ECO:0000256" key="1">
    <source>
        <dbReference type="SAM" id="Coils"/>
    </source>
</evidence>
<name>A0AAW3IUE3_VIBPH</name>
<comment type="caution">
    <text evidence="3">The sequence shown here is derived from an EMBL/GenBank/DDBJ whole genome shotgun (WGS) entry which is preliminary data.</text>
</comment>
<evidence type="ECO:0000313" key="4">
    <source>
        <dbReference type="Proteomes" id="UP000037697"/>
    </source>
</evidence>
<dbReference type="EMBL" id="LIRS01000068">
    <property type="protein sequence ID" value="KOY32170.1"/>
    <property type="molecule type" value="Genomic_DNA"/>
</dbReference>
<reference evidence="3 4" key="1">
    <citation type="submission" date="2015-07" db="EMBL/GenBank/DDBJ databases">
        <title>Foodborne Vibrio parahaemolyticus Isolates.</title>
        <authorList>
            <person name="Ronholm J."/>
            <person name="Petronella N."/>
            <person name="Kenwell R."/>
            <person name="Banerjee S."/>
        </authorList>
    </citation>
    <scope>NUCLEOTIDE SEQUENCE [LARGE SCALE GENOMIC DNA]</scope>
    <source>
        <strain evidence="3 4">HS-06-05</strain>
    </source>
</reference>
<keyword evidence="1" id="KW-0175">Coiled coil</keyword>
<proteinExistence type="predicted"/>
<evidence type="ECO:0000313" key="3">
    <source>
        <dbReference type="EMBL" id="KOY32170.1"/>
    </source>
</evidence>
<feature type="compositionally biased region" description="Basic and acidic residues" evidence="2">
    <location>
        <begin position="259"/>
        <end position="271"/>
    </location>
</feature>